<feature type="domain" description="Purple acid phosphatase C-terminal" evidence="9">
    <location>
        <begin position="543"/>
        <end position="601"/>
    </location>
</feature>
<dbReference type="SUPFAM" id="SSF56300">
    <property type="entry name" value="Metallo-dependent phosphatases"/>
    <property type="match status" value="1"/>
</dbReference>
<keyword evidence="12" id="KW-1185">Reference proteome</keyword>
<evidence type="ECO:0000256" key="5">
    <source>
        <dbReference type="ARBA" id="ARBA00022729"/>
    </source>
</evidence>
<dbReference type="CDD" id="cd00839">
    <property type="entry name" value="MPP_PAPs"/>
    <property type="match status" value="1"/>
</dbReference>
<evidence type="ECO:0000313" key="12">
    <source>
        <dbReference type="Proteomes" id="UP000007264"/>
    </source>
</evidence>
<evidence type="ECO:0000256" key="2">
    <source>
        <dbReference type="ARBA" id="ARBA00008723"/>
    </source>
</evidence>
<dbReference type="Pfam" id="PF16656">
    <property type="entry name" value="Pur_ac_phosph_N"/>
    <property type="match status" value="1"/>
</dbReference>
<dbReference type="InterPro" id="IPR008963">
    <property type="entry name" value="Purple_acid_Pase-like_N"/>
</dbReference>
<dbReference type="GeneID" id="17042687"/>
<keyword evidence="7" id="KW-0378">Hydrolase</keyword>
<feature type="domain" description="Purple acid phosphatase N-terminal" evidence="10">
    <location>
        <begin position="152"/>
        <end position="255"/>
    </location>
</feature>
<dbReference type="Proteomes" id="UP000007264">
    <property type="component" value="Unassembled WGS sequence"/>
</dbReference>
<evidence type="ECO:0000256" key="7">
    <source>
        <dbReference type="RuleBase" id="RU361203"/>
    </source>
</evidence>
<keyword evidence="4" id="KW-0964">Secreted</keyword>
<keyword evidence="5 7" id="KW-0732">Signal</keyword>
<comment type="catalytic activity">
    <reaction evidence="7">
        <text>a phosphate monoester + H2O = an alcohol + phosphate</text>
        <dbReference type="Rhea" id="RHEA:15017"/>
        <dbReference type="ChEBI" id="CHEBI:15377"/>
        <dbReference type="ChEBI" id="CHEBI:30879"/>
        <dbReference type="ChEBI" id="CHEBI:43474"/>
        <dbReference type="ChEBI" id="CHEBI:67140"/>
        <dbReference type="EC" id="3.1.3.2"/>
    </reaction>
</comment>
<evidence type="ECO:0000256" key="3">
    <source>
        <dbReference type="ARBA" id="ARBA00011738"/>
    </source>
</evidence>
<dbReference type="Pfam" id="PF00149">
    <property type="entry name" value="Metallophos"/>
    <property type="match status" value="1"/>
</dbReference>
<dbReference type="Gene3D" id="3.60.21.10">
    <property type="match status" value="1"/>
</dbReference>
<dbReference type="OrthoDB" id="45007at2759"/>
<dbReference type="EC" id="3.1.3.2" evidence="7"/>
<comment type="subunit">
    <text evidence="3">Homodimer.</text>
</comment>
<feature type="chain" id="PRO_5005134852" description="Purple acid phosphatase" evidence="7">
    <location>
        <begin position="21"/>
        <end position="812"/>
    </location>
</feature>
<dbReference type="InterPro" id="IPR004843">
    <property type="entry name" value="Calcineurin-like_PHP"/>
</dbReference>
<dbReference type="InterPro" id="IPR029052">
    <property type="entry name" value="Metallo-depent_PP-like"/>
</dbReference>
<evidence type="ECO:0000256" key="6">
    <source>
        <dbReference type="ARBA" id="ARBA00023180"/>
    </source>
</evidence>
<evidence type="ECO:0000256" key="4">
    <source>
        <dbReference type="ARBA" id="ARBA00022525"/>
    </source>
</evidence>
<evidence type="ECO:0000256" key="1">
    <source>
        <dbReference type="ARBA" id="ARBA00004613"/>
    </source>
</evidence>
<dbReference type="GO" id="GO:0046872">
    <property type="term" value="F:metal ion binding"/>
    <property type="evidence" value="ECO:0007669"/>
    <property type="project" value="InterPro"/>
</dbReference>
<accession>I0Z217</accession>
<dbReference type="KEGG" id="csl:COCSUDRAFT_65479"/>
<dbReference type="InterPro" id="IPR025733">
    <property type="entry name" value="PAPs_C"/>
</dbReference>
<dbReference type="Gene3D" id="2.60.40.380">
    <property type="entry name" value="Purple acid phosphatase-like, N-terminal"/>
    <property type="match status" value="1"/>
</dbReference>
<sequence>MVAPWLTAGTVVILLCGASAQTITQLVPGFQATPGFTVSTDITTLTTSGQFVTVSWTGNPSPTNNDAIAAYVLAPNVTVDGLSPFKFQWINRSPGAESSGSGSLKFQVFNQRYPTVFLYFSNITSVGFGNVAWSSSRVKAVSPPIAINPNEPTQGHLTFTSTQGEVSVQWTTRDVGTPVVKFGTSSGQYGAPVPAKTGGYTRDIMCGQPASTYGYFDPGSLHYGTIAGLAPNTKYYYTYGDAVLGLFAPESSFVTPPLPDSSAAVHFLAWADAGQANAADYDDIDTSPDGTEAHTYWTAYDTWEQEQATQPSSLKLVQRLLDEVKTFKPTLAINNGDISYARFGTRSNYNPKGSVSQWDVYFEQYKSLYTQLPVMSLPGNHERDWPNTGDRFYPLQSRSDSGGECGIPYQQRLRMPTKNSTNEWYSFDHGPIHFIQTSTEQPFGAGSPQWQFVVADLMAVDRSKTPWVVVGFHRPIYTTSLEGVTLASDLQVANDLRDAYEQIFFQYEGDLTLSGHVHLYARTCPVLRKGCLGFNKTTGAPNAPIHLSIGNGGYAMSWFVNHDTPDYFDAHILEHGYIRAEVDATSLHITALASETGKVMDDFTIKKAAGFKPDLNARNQFLYSGYQPNYKPTFLEARPTTAFLPFSELYPNAFCIDGTDPGLSPDTVFFNLFFKNLAADLKKDKALLASIANASLVVGGPNQEDNVPNLSEIFDAYAKILRRPSFLKENGITDPTVAAKFIYKAFLPLFQQFDKNRIAAALNPSLDPNVLKDPTTSTATETLDPYRIVGNIASNIKNPLVFNQEDTTTSTP</sequence>
<keyword evidence="6" id="KW-0325">Glycoprotein</keyword>
<dbReference type="AlphaFoldDB" id="I0Z217"/>
<dbReference type="EMBL" id="AGSI01000005">
    <property type="protein sequence ID" value="EIE24686.1"/>
    <property type="molecule type" value="Genomic_DNA"/>
</dbReference>
<evidence type="ECO:0000259" key="8">
    <source>
        <dbReference type="Pfam" id="PF00149"/>
    </source>
</evidence>
<proteinExistence type="inferred from homology"/>
<dbReference type="SUPFAM" id="SSF49363">
    <property type="entry name" value="Purple acid phosphatase, N-terminal domain"/>
    <property type="match status" value="1"/>
</dbReference>
<dbReference type="eggNOG" id="KOG1378">
    <property type="taxonomic scope" value="Eukaryota"/>
</dbReference>
<organism evidence="11 12">
    <name type="scientific">Coccomyxa subellipsoidea (strain C-169)</name>
    <name type="common">Green microalga</name>
    <dbReference type="NCBI Taxonomy" id="574566"/>
    <lineage>
        <taxon>Eukaryota</taxon>
        <taxon>Viridiplantae</taxon>
        <taxon>Chlorophyta</taxon>
        <taxon>core chlorophytes</taxon>
        <taxon>Trebouxiophyceae</taxon>
        <taxon>Trebouxiophyceae incertae sedis</taxon>
        <taxon>Coccomyxaceae</taxon>
        <taxon>Coccomyxa</taxon>
        <taxon>Coccomyxa subellipsoidea</taxon>
    </lineage>
</organism>
<gene>
    <name evidence="11" type="ORF">COCSUDRAFT_65479</name>
</gene>
<dbReference type="GO" id="GO:0005576">
    <property type="term" value="C:extracellular region"/>
    <property type="evidence" value="ECO:0007669"/>
    <property type="project" value="UniProtKB-SubCell"/>
</dbReference>
<name>I0Z217_COCSC</name>
<dbReference type="RefSeq" id="XP_005649230.1">
    <property type="nucleotide sequence ID" value="XM_005649173.1"/>
</dbReference>
<comment type="similarity">
    <text evidence="2 7">Belongs to the metallophosphoesterase superfamily. Purple acid phosphatase family.</text>
</comment>
<dbReference type="PANTHER" id="PTHR45778:SF3">
    <property type="entry name" value="PURPLE ACID PHOSPHATASE"/>
    <property type="match status" value="1"/>
</dbReference>
<dbReference type="Pfam" id="PF14008">
    <property type="entry name" value="Metallophos_C"/>
    <property type="match status" value="1"/>
</dbReference>
<protein>
    <recommendedName>
        <fullName evidence="7">Purple acid phosphatase</fullName>
        <ecNumber evidence="7">3.1.3.2</ecNumber>
    </recommendedName>
</protein>
<reference evidence="11 12" key="1">
    <citation type="journal article" date="2012" name="Genome Biol.">
        <title>The genome of the polar eukaryotic microalga coccomyxa subellipsoidea reveals traits of cold adaptation.</title>
        <authorList>
            <person name="Blanc G."/>
            <person name="Agarkova I."/>
            <person name="Grimwood J."/>
            <person name="Kuo A."/>
            <person name="Brueggeman A."/>
            <person name="Dunigan D."/>
            <person name="Gurnon J."/>
            <person name="Ladunga I."/>
            <person name="Lindquist E."/>
            <person name="Lucas S."/>
            <person name="Pangilinan J."/>
            <person name="Proschold T."/>
            <person name="Salamov A."/>
            <person name="Schmutz J."/>
            <person name="Weeks D."/>
            <person name="Yamada T."/>
            <person name="Claverie J.M."/>
            <person name="Grigoriev I."/>
            <person name="Van Etten J."/>
            <person name="Lomsadze A."/>
            <person name="Borodovsky M."/>
        </authorList>
    </citation>
    <scope>NUCLEOTIDE SEQUENCE [LARGE SCALE GENOMIC DNA]</scope>
    <source>
        <strain evidence="11 12">C-169</strain>
    </source>
</reference>
<evidence type="ECO:0000259" key="10">
    <source>
        <dbReference type="Pfam" id="PF16656"/>
    </source>
</evidence>
<feature type="signal peptide" evidence="7">
    <location>
        <begin position="1"/>
        <end position="20"/>
    </location>
</feature>
<dbReference type="InterPro" id="IPR041792">
    <property type="entry name" value="MPP_PAP"/>
</dbReference>
<dbReference type="GO" id="GO:0003993">
    <property type="term" value="F:acid phosphatase activity"/>
    <property type="evidence" value="ECO:0007669"/>
    <property type="project" value="UniProtKB-EC"/>
</dbReference>
<dbReference type="PANTHER" id="PTHR45778">
    <property type="entry name" value="PURPLE ACID PHOSPHATASE-RELATED"/>
    <property type="match status" value="1"/>
</dbReference>
<dbReference type="InterPro" id="IPR015914">
    <property type="entry name" value="PAPs_N"/>
</dbReference>
<comment type="subcellular location">
    <subcellularLocation>
        <location evidence="1">Secreted</location>
    </subcellularLocation>
</comment>
<comment type="caution">
    <text evidence="11">The sequence shown here is derived from an EMBL/GenBank/DDBJ whole genome shotgun (WGS) entry which is preliminary data.</text>
</comment>
<evidence type="ECO:0000259" key="9">
    <source>
        <dbReference type="Pfam" id="PF14008"/>
    </source>
</evidence>
<feature type="domain" description="Calcineurin-like phosphoesterase" evidence="8">
    <location>
        <begin position="315"/>
        <end position="519"/>
    </location>
</feature>
<evidence type="ECO:0000313" key="11">
    <source>
        <dbReference type="EMBL" id="EIE24686.1"/>
    </source>
</evidence>